<evidence type="ECO:0000313" key="3">
    <source>
        <dbReference type="Proteomes" id="UP000199300"/>
    </source>
</evidence>
<proteinExistence type="predicted"/>
<feature type="region of interest" description="Disordered" evidence="1">
    <location>
        <begin position="1"/>
        <end position="64"/>
    </location>
</feature>
<dbReference type="RefSeq" id="WP_091495103.1">
    <property type="nucleotide sequence ID" value="NZ_FODJ01000002.1"/>
</dbReference>
<reference evidence="2 3" key="1">
    <citation type="submission" date="2016-10" db="EMBL/GenBank/DDBJ databases">
        <authorList>
            <person name="de Groot N.N."/>
        </authorList>
    </citation>
    <scope>NUCLEOTIDE SEQUENCE [LARGE SCALE GENOMIC DNA]</scope>
    <source>
        <strain evidence="2 3">CGMCC 1.10434</strain>
    </source>
</reference>
<dbReference type="STRING" id="872970.SAMN04488134_10235"/>
<dbReference type="Proteomes" id="UP000199300">
    <property type="component" value="Unassembled WGS sequence"/>
</dbReference>
<dbReference type="EMBL" id="FODJ01000002">
    <property type="protein sequence ID" value="SEN82651.1"/>
    <property type="molecule type" value="Genomic_DNA"/>
</dbReference>
<name>A0A1H8JQ07_9BACI</name>
<sequence>MRSRYSGPPGVNRMPYYPYPQPMQNQGYPPQQHFNPQSYQAQPGMPFQQSWYPPPSQGMGMESAPTSKGVMGYFQNNDGQFDLDKVFNTAGQVANTYQQFTPIVKGISSFIKGVKT</sequence>
<feature type="compositionally biased region" description="Low complexity" evidence="1">
    <location>
        <begin position="22"/>
        <end position="32"/>
    </location>
</feature>
<keyword evidence="3" id="KW-1185">Reference proteome</keyword>
<organism evidence="2 3">
    <name type="scientific">Amphibacillus marinus</name>
    <dbReference type="NCBI Taxonomy" id="872970"/>
    <lineage>
        <taxon>Bacteria</taxon>
        <taxon>Bacillati</taxon>
        <taxon>Bacillota</taxon>
        <taxon>Bacilli</taxon>
        <taxon>Bacillales</taxon>
        <taxon>Bacillaceae</taxon>
        <taxon>Amphibacillus</taxon>
    </lineage>
</organism>
<dbReference type="Pfam" id="PF14179">
    <property type="entry name" value="YppG"/>
    <property type="match status" value="1"/>
</dbReference>
<protein>
    <submittedName>
        <fullName evidence="2">YppG-like protein</fullName>
    </submittedName>
</protein>
<accession>A0A1H8JQ07</accession>
<dbReference type="InterPro" id="IPR025555">
    <property type="entry name" value="YppG"/>
</dbReference>
<evidence type="ECO:0000256" key="1">
    <source>
        <dbReference type="SAM" id="MobiDB-lite"/>
    </source>
</evidence>
<gene>
    <name evidence="2" type="ORF">SAMN04488134_10235</name>
</gene>
<feature type="compositionally biased region" description="Polar residues" evidence="1">
    <location>
        <begin position="33"/>
        <end position="51"/>
    </location>
</feature>
<dbReference type="AlphaFoldDB" id="A0A1H8JQ07"/>
<dbReference type="OrthoDB" id="2456726at2"/>
<evidence type="ECO:0000313" key="2">
    <source>
        <dbReference type="EMBL" id="SEN82651.1"/>
    </source>
</evidence>